<comment type="caution">
    <text evidence="1">The sequence shown here is derived from an EMBL/GenBank/DDBJ whole genome shotgun (WGS) entry which is preliminary data.</text>
</comment>
<evidence type="ECO:0000313" key="1">
    <source>
        <dbReference type="EMBL" id="MFC4395142.1"/>
    </source>
</evidence>
<evidence type="ECO:0000313" key="2">
    <source>
        <dbReference type="Proteomes" id="UP001595778"/>
    </source>
</evidence>
<protein>
    <submittedName>
        <fullName evidence="1">Uncharacterized protein</fullName>
    </submittedName>
</protein>
<dbReference type="EMBL" id="JBHSDQ010000001">
    <property type="protein sequence ID" value="MFC4395142.1"/>
    <property type="molecule type" value="Genomic_DNA"/>
</dbReference>
<keyword evidence="2" id="KW-1185">Reference proteome</keyword>
<accession>A0ABV8WFY7</accession>
<organism evidence="1 2">
    <name type="scientific">Arthrobacter sedimenti</name>
    <dbReference type="NCBI Taxonomy" id="2694931"/>
    <lineage>
        <taxon>Bacteria</taxon>
        <taxon>Bacillati</taxon>
        <taxon>Actinomycetota</taxon>
        <taxon>Actinomycetes</taxon>
        <taxon>Micrococcales</taxon>
        <taxon>Micrococcaceae</taxon>
        <taxon>Arthrobacter</taxon>
    </lineage>
</organism>
<gene>
    <name evidence="1" type="ORF">ACFO0G_03495</name>
</gene>
<name>A0ABV8WFY7_9MICC</name>
<dbReference type="Proteomes" id="UP001595778">
    <property type="component" value="Unassembled WGS sequence"/>
</dbReference>
<proteinExistence type="predicted"/>
<reference evidence="2" key="1">
    <citation type="journal article" date="2019" name="Int. J. Syst. Evol. Microbiol.">
        <title>The Global Catalogue of Microorganisms (GCM) 10K type strain sequencing project: providing services to taxonomists for standard genome sequencing and annotation.</title>
        <authorList>
            <consortium name="The Broad Institute Genomics Platform"/>
            <consortium name="The Broad Institute Genome Sequencing Center for Infectious Disease"/>
            <person name="Wu L."/>
            <person name="Ma J."/>
        </authorList>
    </citation>
    <scope>NUCLEOTIDE SEQUENCE [LARGE SCALE GENOMIC DNA]</scope>
    <source>
        <strain evidence="2">PJ61</strain>
    </source>
</reference>
<dbReference type="RefSeq" id="WP_376976425.1">
    <property type="nucleotide sequence ID" value="NZ_JBHSDQ010000001.1"/>
</dbReference>
<sequence>MPVLSGPIAAGEHMELFSDKPALAAAALTRLVAADAKARGRPAGSLRAYLSDLVVRNGPSIVEELAIELARQHLGTLEKLAKATGRPAARYLDDIELAAAMDESMGRDAKDLGDTNNT</sequence>